<feature type="compositionally biased region" description="Basic and acidic residues" evidence="1">
    <location>
        <begin position="11"/>
        <end position="21"/>
    </location>
</feature>
<dbReference type="AlphaFoldDB" id="A0A8X7VAP2"/>
<reference evidence="2 3" key="1">
    <citation type="submission" date="2020-02" db="EMBL/GenBank/DDBJ databases">
        <authorList>
            <person name="Ma Q."/>
            <person name="Huang Y."/>
            <person name="Song X."/>
            <person name="Pei D."/>
        </authorList>
    </citation>
    <scope>NUCLEOTIDE SEQUENCE [LARGE SCALE GENOMIC DNA]</scope>
    <source>
        <strain evidence="2">Sxm20200214</strain>
        <tissue evidence="2">Leaf</tissue>
    </source>
</reference>
<evidence type="ECO:0000313" key="2">
    <source>
        <dbReference type="EMBL" id="KAG2307811.1"/>
    </source>
</evidence>
<gene>
    <name evidence="2" type="ORF">Bca52824_027559</name>
</gene>
<proteinExistence type="predicted"/>
<evidence type="ECO:0000256" key="1">
    <source>
        <dbReference type="SAM" id="MobiDB-lite"/>
    </source>
</evidence>
<sequence length="276" mass="31157">MSHILIGNRSRTIEKRNKDVRATSNEDNESEKRSGNEDESAVGSRELLGNNQNTIIPPRESLTLNKNKEISPLNTVRERIAELHSRRWRGSNESARKEGTGEDIQLLTDEEMNQIAEKYPSLNFEMDEEMLDDDDLLDEIPEEEEGVPETQEVEAQKKESSKVRVIGEGRNTADKGSRALTGLHQGTEKKAKLPNEKSQQAAQSRLWGTRSPDTKRIAASKKLVNRGRASPKGKLVKYGRLNRLRASHTTTIPRTEVNGGHFMHFDWLGGEGPYEF</sequence>
<feature type="region of interest" description="Disordered" evidence="1">
    <location>
        <begin position="1"/>
        <end position="58"/>
    </location>
</feature>
<evidence type="ECO:0000313" key="3">
    <source>
        <dbReference type="Proteomes" id="UP000886595"/>
    </source>
</evidence>
<feature type="region of interest" description="Disordered" evidence="1">
    <location>
        <begin position="143"/>
        <end position="215"/>
    </location>
</feature>
<keyword evidence="3" id="KW-1185">Reference proteome</keyword>
<organism evidence="2 3">
    <name type="scientific">Brassica carinata</name>
    <name type="common">Ethiopian mustard</name>
    <name type="synonym">Abyssinian cabbage</name>
    <dbReference type="NCBI Taxonomy" id="52824"/>
    <lineage>
        <taxon>Eukaryota</taxon>
        <taxon>Viridiplantae</taxon>
        <taxon>Streptophyta</taxon>
        <taxon>Embryophyta</taxon>
        <taxon>Tracheophyta</taxon>
        <taxon>Spermatophyta</taxon>
        <taxon>Magnoliopsida</taxon>
        <taxon>eudicotyledons</taxon>
        <taxon>Gunneridae</taxon>
        <taxon>Pentapetalae</taxon>
        <taxon>rosids</taxon>
        <taxon>malvids</taxon>
        <taxon>Brassicales</taxon>
        <taxon>Brassicaceae</taxon>
        <taxon>Brassiceae</taxon>
        <taxon>Brassica</taxon>
    </lineage>
</organism>
<feature type="compositionally biased region" description="Basic and acidic residues" evidence="1">
    <location>
        <begin position="154"/>
        <end position="177"/>
    </location>
</feature>
<dbReference type="Proteomes" id="UP000886595">
    <property type="component" value="Unassembled WGS sequence"/>
</dbReference>
<accession>A0A8X7VAP2</accession>
<name>A0A8X7VAP2_BRACI</name>
<protein>
    <submittedName>
        <fullName evidence="2">Uncharacterized protein</fullName>
    </submittedName>
</protein>
<feature type="compositionally biased region" description="Basic and acidic residues" evidence="1">
    <location>
        <begin position="186"/>
        <end position="195"/>
    </location>
</feature>
<comment type="caution">
    <text evidence="2">The sequence shown here is derived from an EMBL/GenBank/DDBJ whole genome shotgun (WGS) entry which is preliminary data.</text>
</comment>
<dbReference type="EMBL" id="JAAMPC010000006">
    <property type="protein sequence ID" value="KAG2307811.1"/>
    <property type="molecule type" value="Genomic_DNA"/>
</dbReference>